<reference evidence="1" key="1">
    <citation type="submission" date="2022-12" db="EMBL/GenBank/DDBJ databases">
        <title>Genome assemblies of Blomia tropicalis.</title>
        <authorList>
            <person name="Cui Y."/>
        </authorList>
    </citation>
    <scope>NUCLEOTIDE SEQUENCE</scope>
    <source>
        <tissue evidence="1">Adult mites</tissue>
    </source>
</reference>
<evidence type="ECO:0000313" key="2">
    <source>
        <dbReference type="Proteomes" id="UP001142055"/>
    </source>
</evidence>
<dbReference type="SUPFAM" id="SSF50978">
    <property type="entry name" value="WD40 repeat-like"/>
    <property type="match status" value="1"/>
</dbReference>
<gene>
    <name evidence="1" type="ORF">RDWZM_007847</name>
</gene>
<evidence type="ECO:0000313" key="1">
    <source>
        <dbReference type="EMBL" id="KAJ6216690.1"/>
    </source>
</evidence>
<proteinExistence type="predicted"/>
<dbReference type="InterPro" id="IPR015943">
    <property type="entry name" value="WD40/YVTN_repeat-like_dom_sf"/>
</dbReference>
<dbReference type="Proteomes" id="UP001142055">
    <property type="component" value="Chromosome 3"/>
</dbReference>
<dbReference type="EMBL" id="JAPWDV010000003">
    <property type="protein sequence ID" value="KAJ6216690.1"/>
    <property type="molecule type" value="Genomic_DNA"/>
</dbReference>
<dbReference type="AlphaFoldDB" id="A0A9Q0LZV8"/>
<name>A0A9Q0LZV8_BLOTA</name>
<dbReference type="InterPro" id="IPR036322">
    <property type="entry name" value="WD40_repeat_dom_sf"/>
</dbReference>
<comment type="caution">
    <text evidence="1">The sequence shown here is derived from an EMBL/GenBank/DDBJ whole genome shotgun (WGS) entry which is preliminary data.</text>
</comment>
<accession>A0A9Q0LZV8</accession>
<sequence length="389" mass="44647">MNGHYPMSNNGDIVDLYDTVTSMETDPTTNKITIKGKLKLCKIQECDYLNKFLVKDICFITLDPGRNSIIEHCEWYPKDSGMLSILQPQKYHIMDANRCDIVNTFDLDQSAHSTHWNVCDPFISAIAYNIPSVKLFDIRTCDAISTIVLSSRIQIKGYRPTRVYWSPLDTNGLFIGDSCGDIFFYDTRFLNKPCGKQAAPVQKLFLPVVYIGMSPDNVHLITTHGSSCQVTQWNFSQNRDEMLIDTNLNCHTRNKESHSFHKKTKLNILCTMDRIYTPNLYNYGPDVFCFDRKTGQRLLNHELKHHLSQRPILQVIGYRRTMFGDDPNPAIIYSGINHIVVSRMSIFSEPLNEDETSIHGNDGSFTKIKSRDHLTSSILHQDRWSDSDD</sequence>
<organism evidence="1 2">
    <name type="scientific">Blomia tropicalis</name>
    <name type="common">Mite</name>
    <dbReference type="NCBI Taxonomy" id="40697"/>
    <lineage>
        <taxon>Eukaryota</taxon>
        <taxon>Metazoa</taxon>
        <taxon>Ecdysozoa</taxon>
        <taxon>Arthropoda</taxon>
        <taxon>Chelicerata</taxon>
        <taxon>Arachnida</taxon>
        <taxon>Acari</taxon>
        <taxon>Acariformes</taxon>
        <taxon>Sarcoptiformes</taxon>
        <taxon>Astigmata</taxon>
        <taxon>Glycyphagoidea</taxon>
        <taxon>Echimyopodidae</taxon>
        <taxon>Blomia</taxon>
    </lineage>
</organism>
<keyword evidence="2" id="KW-1185">Reference proteome</keyword>
<protein>
    <submittedName>
        <fullName evidence="1">Uncharacterized protein</fullName>
    </submittedName>
</protein>
<dbReference type="Gene3D" id="2.130.10.10">
    <property type="entry name" value="YVTN repeat-like/Quinoprotein amine dehydrogenase"/>
    <property type="match status" value="1"/>
</dbReference>